<keyword evidence="2" id="KW-1185">Reference proteome</keyword>
<proteinExistence type="predicted"/>
<comment type="caution">
    <text evidence="1">The sequence shown here is derived from an EMBL/GenBank/DDBJ whole genome shotgun (WGS) entry which is preliminary data.</text>
</comment>
<gene>
    <name evidence="1" type="ORF">SSPSH_001747</name>
</gene>
<evidence type="ECO:0000313" key="2">
    <source>
        <dbReference type="Proteomes" id="UP000006242"/>
    </source>
</evidence>
<accession>U2FZ16</accession>
<evidence type="ECO:0000313" key="1">
    <source>
        <dbReference type="EMBL" id="ERJ19373.1"/>
    </source>
</evidence>
<organism evidence="1 2">
    <name type="scientific">Salinisphaera shabanensis E1L3A</name>
    <dbReference type="NCBI Taxonomy" id="1033802"/>
    <lineage>
        <taxon>Bacteria</taxon>
        <taxon>Pseudomonadati</taxon>
        <taxon>Pseudomonadota</taxon>
        <taxon>Gammaproteobacteria</taxon>
        <taxon>Salinisphaerales</taxon>
        <taxon>Salinisphaeraceae</taxon>
        <taxon>Salinisphaera</taxon>
    </lineage>
</organism>
<protein>
    <submittedName>
        <fullName evidence="1">Uncharacterized protein</fullName>
    </submittedName>
</protein>
<sequence length="51" mass="5709">MTDRQVDTRSLTHSRRRAMHALPLFGFLPLPANLCVALNPSLCFVDSVRPS</sequence>
<dbReference type="Proteomes" id="UP000006242">
    <property type="component" value="Unassembled WGS sequence"/>
</dbReference>
<reference evidence="1 2" key="2">
    <citation type="journal article" date="2013" name="PLoS ONE">
        <title>INDIGO - INtegrated Data Warehouse of MIcrobial GenOmes with Examples from the Red Sea Extremophiles.</title>
        <authorList>
            <person name="Alam I."/>
            <person name="Antunes A."/>
            <person name="Kamau A.A."/>
            <person name="Ba Alawi W."/>
            <person name="Kalkatawi M."/>
            <person name="Stingl U."/>
            <person name="Bajic V.B."/>
        </authorList>
    </citation>
    <scope>NUCLEOTIDE SEQUENCE [LARGE SCALE GENOMIC DNA]</scope>
    <source>
        <strain evidence="1 2">E1L3A</strain>
    </source>
</reference>
<reference evidence="1 2" key="1">
    <citation type="journal article" date="2011" name="J. Bacteriol.">
        <title>Genome sequence of Salinisphaera shabanensis, a gammaproteobacterium from the harsh, variable environment of the brine-seawater interface of the Shaban Deep in the Red Sea.</title>
        <authorList>
            <person name="Antunes A."/>
            <person name="Alam I."/>
            <person name="Bajic V.B."/>
            <person name="Stingl U."/>
        </authorList>
    </citation>
    <scope>NUCLEOTIDE SEQUENCE [LARGE SCALE GENOMIC DNA]</scope>
    <source>
        <strain evidence="1 2">E1L3A</strain>
    </source>
</reference>
<dbReference type="STRING" id="1033802.SSPSH_001747"/>
<dbReference type="AlphaFoldDB" id="U2FZ16"/>
<dbReference type="RefSeq" id="WP_021031586.1">
    <property type="nucleotide sequence ID" value="NZ_AFNV02000010.1"/>
</dbReference>
<dbReference type="EMBL" id="AFNV02000010">
    <property type="protein sequence ID" value="ERJ19373.1"/>
    <property type="molecule type" value="Genomic_DNA"/>
</dbReference>
<name>U2FZ16_9GAMM</name>